<sequence length="73" mass="7770">MSIDTPEGSGRRAGTLRGRDPVREGPRLANRWVALVVLSLAQLMVVLDSTIVNIALPPLSTTSVSRSVTGNGW</sequence>
<name>A0ABW5FSM5_9PSEU</name>
<evidence type="ECO:0000256" key="1">
    <source>
        <dbReference type="SAM" id="MobiDB-lite"/>
    </source>
</evidence>
<comment type="caution">
    <text evidence="2">The sequence shown here is derived from an EMBL/GenBank/DDBJ whole genome shotgun (WGS) entry which is preliminary data.</text>
</comment>
<evidence type="ECO:0008006" key="4">
    <source>
        <dbReference type="Google" id="ProtNLM"/>
    </source>
</evidence>
<evidence type="ECO:0000313" key="3">
    <source>
        <dbReference type="Proteomes" id="UP001597417"/>
    </source>
</evidence>
<proteinExistence type="predicted"/>
<keyword evidence="3" id="KW-1185">Reference proteome</keyword>
<protein>
    <recommendedName>
        <fullName evidence="4">MFS transporter</fullName>
    </recommendedName>
</protein>
<feature type="region of interest" description="Disordered" evidence="1">
    <location>
        <begin position="1"/>
        <end position="23"/>
    </location>
</feature>
<dbReference type="Proteomes" id="UP001597417">
    <property type="component" value="Unassembled WGS sequence"/>
</dbReference>
<accession>A0ABW5FSM5</accession>
<dbReference type="EMBL" id="JBHUKR010000007">
    <property type="protein sequence ID" value="MFD2417856.1"/>
    <property type="molecule type" value="Genomic_DNA"/>
</dbReference>
<reference evidence="3" key="1">
    <citation type="journal article" date="2019" name="Int. J. Syst. Evol. Microbiol.">
        <title>The Global Catalogue of Microorganisms (GCM) 10K type strain sequencing project: providing services to taxonomists for standard genome sequencing and annotation.</title>
        <authorList>
            <consortium name="The Broad Institute Genomics Platform"/>
            <consortium name="The Broad Institute Genome Sequencing Center for Infectious Disease"/>
            <person name="Wu L."/>
            <person name="Ma J."/>
        </authorList>
    </citation>
    <scope>NUCLEOTIDE SEQUENCE [LARGE SCALE GENOMIC DNA]</scope>
    <source>
        <strain evidence="3">CGMCC 4.7645</strain>
    </source>
</reference>
<gene>
    <name evidence="2" type="ORF">ACFSXZ_16145</name>
</gene>
<dbReference type="RefSeq" id="WP_378265838.1">
    <property type="nucleotide sequence ID" value="NZ_JBHUKR010000007.1"/>
</dbReference>
<organism evidence="2 3">
    <name type="scientific">Amycolatopsis pigmentata</name>
    <dbReference type="NCBI Taxonomy" id="450801"/>
    <lineage>
        <taxon>Bacteria</taxon>
        <taxon>Bacillati</taxon>
        <taxon>Actinomycetota</taxon>
        <taxon>Actinomycetes</taxon>
        <taxon>Pseudonocardiales</taxon>
        <taxon>Pseudonocardiaceae</taxon>
        <taxon>Amycolatopsis</taxon>
    </lineage>
</organism>
<evidence type="ECO:0000313" key="2">
    <source>
        <dbReference type="EMBL" id="MFD2417856.1"/>
    </source>
</evidence>